<evidence type="ECO:0000313" key="1">
    <source>
        <dbReference type="EMBL" id="OQR89711.1"/>
    </source>
</evidence>
<dbReference type="STRING" id="74557.A0A1V9YVJ3"/>
<dbReference type="EMBL" id="JNBS01002678">
    <property type="protein sequence ID" value="OQR89711.1"/>
    <property type="molecule type" value="Genomic_DNA"/>
</dbReference>
<comment type="caution">
    <text evidence="1">The sequence shown here is derived from an EMBL/GenBank/DDBJ whole genome shotgun (WGS) entry which is preliminary data.</text>
</comment>
<sequence>MAASIYMTTRELPRGLVSYCYGPLFHQFGCIAGSQENAIQAYKDEYNCICMPGGIEEAMQGFESSYKLIWKSSSGNERRGFARLALQANATIVPFGTRNGEEMFFNLIVIYGISNHVEVFFFNNEKSCLRCALDKLEHSCPVRAGIVFGKPIVPMKNESKADLAKRTKKELQELIDKVNPGGHSYMKALQ</sequence>
<reference evidence="1 2" key="1">
    <citation type="journal article" date="2014" name="Genome Biol. Evol.">
        <title>The secreted proteins of Achlya hypogyna and Thraustotheca clavata identify the ancestral oomycete secretome and reveal gene acquisitions by horizontal gene transfer.</title>
        <authorList>
            <person name="Misner I."/>
            <person name="Blouin N."/>
            <person name="Leonard G."/>
            <person name="Richards T.A."/>
            <person name="Lane C.E."/>
        </authorList>
    </citation>
    <scope>NUCLEOTIDE SEQUENCE [LARGE SCALE GENOMIC DNA]</scope>
    <source>
        <strain evidence="1 2">ATCC 34112</strain>
    </source>
</reference>
<name>A0A1V9YVJ3_9STRA</name>
<dbReference type="AlphaFoldDB" id="A0A1V9YVJ3"/>
<dbReference type="PANTHER" id="PTHR22753">
    <property type="entry name" value="TRANSMEMBRANE PROTEIN 68"/>
    <property type="match status" value="1"/>
</dbReference>
<proteinExistence type="predicted"/>
<dbReference type="OrthoDB" id="44277at2759"/>
<dbReference type="GO" id="GO:0016020">
    <property type="term" value="C:membrane"/>
    <property type="evidence" value="ECO:0007669"/>
    <property type="project" value="TreeGrafter"/>
</dbReference>
<gene>
    <name evidence="1" type="ORF">THRCLA_09625</name>
</gene>
<keyword evidence="2" id="KW-1185">Reference proteome</keyword>
<organism evidence="1 2">
    <name type="scientific">Thraustotheca clavata</name>
    <dbReference type="NCBI Taxonomy" id="74557"/>
    <lineage>
        <taxon>Eukaryota</taxon>
        <taxon>Sar</taxon>
        <taxon>Stramenopiles</taxon>
        <taxon>Oomycota</taxon>
        <taxon>Saprolegniomycetes</taxon>
        <taxon>Saprolegniales</taxon>
        <taxon>Achlyaceae</taxon>
        <taxon>Thraustotheca</taxon>
    </lineage>
</organism>
<accession>A0A1V9YVJ3</accession>
<dbReference type="SUPFAM" id="SSF69593">
    <property type="entry name" value="Glycerol-3-phosphate (1)-acyltransferase"/>
    <property type="match status" value="1"/>
</dbReference>
<protein>
    <submittedName>
        <fullName evidence="1">Uncharacterized protein</fullName>
    </submittedName>
</protein>
<evidence type="ECO:0000313" key="2">
    <source>
        <dbReference type="Proteomes" id="UP000243217"/>
    </source>
</evidence>
<dbReference type="Proteomes" id="UP000243217">
    <property type="component" value="Unassembled WGS sequence"/>
</dbReference>
<dbReference type="PANTHER" id="PTHR22753:SF14">
    <property type="entry name" value="MONOACYLGLYCEROL_DIACYLGLYCEROL O-ACYLTRANSFERASE"/>
    <property type="match status" value="1"/>
</dbReference>